<dbReference type="GO" id="GO:0008757">
    <property type="term" value="F:S-adenosylmethionine-dependent methyltransferase activity"/>
    <property type="evidence" value="ECO:0007669"/>
    <property type="project" value="InterPro"/>
</dbReference>
<proteinExistence type="predicted"/>
<evidence type="ECO:0000313" key="2">
    <source>
        <dbReference type="EMBL" id="OGM25076.1"/>
    </source>
</evidence>
<comment type="caution">
    <text evidence="2">The sequence shown here is derived from an EMBL/GenBank/DDBJ whole genome shotgun (WGS) entry which is preliminary data.</text>
</comment>
<dbReference type="CDD" id="cd02440">
    <property type="entry name" value="AdoMet_MTases"/>
    <property type="match status" value="1"/>
</dbReference>
<sequence length="282" mass="31655">MRNYLNQQELGLAGLALLRNRLVGHEKVTKSILYEIRNLSKPFINTSLSKNKVKKYSLDSGYTAWAETYDTIPNLLIEVEEPVVKELLREFAKGFVLDAACGTGRYSEFLYSLGHKVTGLDQSSAMLRQAKIRSPKVKFIKGILTKLPFDDSCFDLAVCALALTHVSDIGLSIKELFRVIRPGGNIIISDVHPWLVVLGAQAEFHDKTGRHAYVTNYIHWHSTYLQTFERLGLKVLQCIEPVMEHKHVAIARLGFNLSAKTVATALQGLPIALIWVLEKPLL</sequence>
<reference evidence="2 3" key="1">
    <citation type="journal article" date="2016" name="Nat. Commun.">
        <title>Thousands of microbial genomes shed light on interconnected biogeochemical processes in an aquifer system.</title>
        <authorList>
            <person name="Anantharaman K."/>
            <person name="Brown C.T."/>
            <person name="Hug L.A."/>
            <person name="Sharon I."/>
            <person name="Castelle C.J."/>
            <person name="Probst A.J."/>
            <person name="Thomas B.C."/>
            <person name="Singh A."/>
            <person name="Wilkins M.J."/>
            <person name="Karaoz U."/>
            <person name="Brodie E.L."/>
            <person name="Williams K.H."/>
            <person name="Hubbard S.S."/>
            <person name="Banfield J.F."/>
        </authorList>
    </citation>
    <scope>NUCLEOTIDE SEQUENCE [LARGE SCALE GENOMIC DNA]</scope>
</reference>
<accession>A0A1F7YCN3</accession>
<dbReference type="InterPro" id="IPR013216">
    <property type="entry name" value="Methyltransf_11"/>
</dbReference>
<gene>
    <name evidence="2" type="ORF">A2627_00310</name>
</gene>
<dbReference type="SUPFAM" id="SSF53335">
    <property type="entry name" value="S-adenosyl-L-methionine-dependent methyltransferases"/>
    <property type="match status" value="1"/>
</dbReference>
<dbReference type="Proteomes" id="UP000178851">
    <property type="component" value="Unassembled WGS sequence"/>
</dbReference>
<dbReference type="InterPro" id="IPR029063">
    <property type="entry name" value="SAM-dependent_MTases_sf"/>
</dbReference>
<dbReference type="Gene3D" id="3.40.50.150">
    <property type="entry name" value="Vaccinia Virus protein VP39"/>
    <property type="match status" value="1"/>
</dbReference>
<dbReference type="Pfam" id="PF08241">
    <property type="entry name" value="Methyltransf_11"/>
    <property type="match status" value="1"/>
</dbReference>
<dbReference type="AlphaFoldDB" id="A0A1F7YCN3"/>
<evidence type="ECO:0000259" key="1">
    <source>
        <dbReference type="Pfam" id="PF08241"/>
    </source>
</evidence>
<evidence type="ECO:0000313" key="3">
    <source>
        <dbReference type="Proteomes" id="UP000178851"/>
    </source>
</evidence>
<dbReference type="EMBL" id="MGGI01000023">
    <property type="protein sequence ID" value="OGM25076.1"/>
    <property type="molecule type" value="Genomic_DNA"/>
</dbReference>
<feature type="domain" description="Methyltransferase type 11" evidence="1">
    <location>
        <begin position="97"/>
        <end position="188"/>
    </location>
</feature>
<dbReference type="PANTHER" id="PTHR43591">
    <property type="entry name" value="METHYLTRANSFERASE"/>
    <property type="match status" value="1"/>
</dbReference>
<name>A0A1F7YCN3_9BACT</name>
<protein>
    <recommendedName>
        <fullName evidence="1">Methyltransferase type 11 domain-containing protein</fullName>
    </recommendedName>
</protein>
<organism evidence="2 3">
    <name type="scientific">Candidatus Woesebacteria bacterium RIFCSPHIGHO2_01_FULL_39_28</name>
    <dbReference type="NCBI Taxonomy" id="1802496"/>
    <lineage>
        <taxon>Bacteria</taxon>
        <taxon>Candidatus Woeseibacteriota</taxon>
    </lineage>
</organism>